<accession>A0ABQ1W5S6</accession>
<evidence type="ECO:0000313" key="1">
    <source>
        <dbReference type="EMBL" id="GGG15728.1"/>
    </source>
</evidence>
<gene>
    <name evidence="1" type="ORF">GCM10010913_42100</name>
</gene>
<proteinExistence type="predicted"/>
<keyword evidence="2" id="KW-1185">Reference proteome</keyword>
<evidence type="ECO:0000313" key="2">
    <source>
        <dbReference type="Proteomes" id="UP000608420"/>
    </source>
</evidence>
<sequence length="75" mass="8172">MVKKIKLDGCDAFLIKDDLYVLINLEDECAVIARMSEIGGKPKGMCLESPISLKALHKILTADNELDILIAALEG</sequence>
<organism evidence="1 2">
    <name type="scientific">Paenibacillus aceti</name>
    <dbReference type="NCBI Taxonomy" id="1820010"/>
    <lineage>
        <taxon>Bacteria</taxon>
        <taxon>Bacillati</taxon>
        <taxon>Bacillota</taxon>
        <taxon>Bacilli</taxon>
        <taxon>Bacillales</taxon>
        <taxon>Paenibacillaceae</taxon>
        <taxon>Paenibacillus</taxon>
    </lineage>
</organism>
<name>A0ABQ1W5S6_9BACL</name>
<comment type="caution">
    <text evidence="1">The sequence shown here is derived from an EMBL/GenBank/DDBJ whole genome shotgun (WGS) entry which is preliminary data.</text>
</comment>
<dbReference type="RefSeq" id="WP_120464602.1">
    <property type="nucleotide sequence ID" value="NZ_BMIW01000042.1"/>
</dbReference>
<dbReference type="EMBL" id="BMIW01000042">
    <property type="protein sequence ID" value="GGG15728.1"/>
    <property type="molecule type" value="Genomic_DNA"/>
</dbReference>
<reference evidence="2" key="1">
    <citation type="journal article" date="2019" name="Int. J. Syst. Evol. Microbiol.">
        <title>The Global Catalogue of Microorganisms (GCM) 10K type strain sequencing project: providing services to taxonomists for standard genome sequencing and annotation.</title>
        <authorList>
            <consortium name="The Broad Institute Genomics Platform"/>
            <consortium name="The Broad Institute Genome Sequencing Center for Infectious Disease"/>
            <person name="Wu L."/>
            <person name="Ma J."/>
        </authorList>
    </citation>
    <scope>NUCLEOTIDE SEQUENCE [LARGE SCALE GENOMIC DNA]</scope>
    <source>
        <strain evidence="2">CGMCC 1.15420</strain>
    </source>
</reference>
<dbReference type="Proteomes" id="UP000608420">
    <property type="component" value="Unassembled WGS sequence"/>
</dbReference>
<protein>
    <submittedName>
        <fullName evidence="1">Uncharacterized protein</fullName>
    </submittedName>
</protein>